<gene>
    <name evidence="2" type="ORF">LC_TR10526_c3_g1_i1_g.37132</name>
    <name evidence="3" type="ORF">LE_TR9770_c2_g1_i1_g.32927</name>
</gene>
<reference evidence="3" key="1">
    <citation type="submission" date="2016-07" db="EMBL/GenBank/DDBJ databases">
        <title>De novo transcriptome assembly of four accessions of the metal hyperaccumulator plant Noccaea caerulescens.</title>
        <authorList>
            <person name="Blande D."/>
            <person name="Halimaa P."/>
            <person name="Tervahauta A.I."/>
            <person name="Aarts M.G."/>
            <person name="Karenlampi S.O."/>
        </authorList>
    </citation>
    <scope>NUCLEOTIDE SEQUENCE</scope>
</reference>
<feature type="region of interest" description="Disordered" evidence="1">
    <location>
        <begin position="1"/>
        <end position="31"/>
    </location>
</feature>
<dbReference type="AlphaFoldDB" id="A0A1J3I578"/>
<proteinExistence type="predicted"/>
<evidence type="ECO:0000256" key="1">
    <source>
        <dbReference type="SAM" id="MobiDB-lite"/>
    </source>
</evidence>
<protein>
    <submittedName>
        <fullName evidence="3">Putative beta-glucosidase 41</fullName>
    </submittedName>
</protein>
<dbReference type="EMBL" id="GEVK01005317">
    <property type="protein sequence ID" value="JAU47515.1"/>
    <property type="molecule type" value="Transcribed_RNA"/>
</dbReference>
<dbReference type="EMBL" id="GEVL01002993">
    <property type="protein sequence ID" value="JAU74348.1"/>
    <property type="molecule type" value="Transcribed_RNA"/>
</dbReference>
<evidence type="ECO:0000313" key="3">
    <source>
        <dbReference type="EMBL" id="JAU74348.1"/>
    </source>
</evidence>
<sequence>MKETKDKAYGTLSRRNQVSNKTNAENSHKHKPDFSQFNVIVLDSTGKILDFSNADTTVDQYHRFHVSVLTKKPLFDLSFKIKVVLLLQRATSSKQN</sequence>
<name>A0A1J3I578_NOCCA</name>
<accession>A0A1J3I578</accession>
<organism evidence="3">
    <name type="scientific">Noccaea caerulescens</name>
    <name type="common">Alpine penny-cress</name>
    <name type="synonym">Thlaspi caerulescens</name>
    <dbReference type="NCBI Taxonomy" id="107243"/>
    <lineage>
        <taxon>Eukaryota</taxon>
        <taxon>Viridiplantae</taxon>
        <taxon>Streptophyta</taxon>
        <taxon>Embryophyta</taxon>
        <taxon>Tracheophyta</taxon>
        <taxon>Spermatophyta</taxon>
        <taxon>Magnoliopsida</taxon>
        <taxon>eudicotyledons</taxon>
        <taxon>Gunneridae</taxon>
        <taxon>Pentapetalae</taxon>
        <taxon>rosids</taxon>
        <taxon>malvids</taxon>
        <taxon>Brassicales</taxon>
        <taxon>Brassicaceae</taxon>
        <taxon>Coluteocarpeae</taxon>
        <taxon>Noccaea</taxon>
    </lineage>
</organism>
<evidence type="ECO:0000313" key="2">
    <source>
        <dbReference type="EMBL" id="JAU47515.1"/>
    </source>
</evidence>
<feature type="compositionally biased region" description="Polar residues" evidence="1">
    <location>
        <begin position="13"/>
        <end position="25"/>
    </location>
</feature>